<dbReference type="CDD" id="cd00067">
    <property type="entry name" value="GAL4"/>
    <property type="match status" value="1"/>
</dbReference>
<dbReference type="PROSITE" id="PS00463">
    <property type="entry name" value="ZN2_CY6_FUNGAL_1"/>
    <property type="match status" value="1"/>
</dbReference>
<dbReference type="InterPro" id="IPR053175">
    <property type="entry name" value="DHMBA_Reg_Transcription_Factor"/>
</dbReference>
<proteinExistence type="predicted"/>
<dbReference type="Proteomes" id="UP001302812">
    <property type="component" value="Unassembled WGS sequence"/>
</dbReference>
<evidence type="ECO:0000256" key="2">
    <source>
        <dbReference type="SAM" id="MobiDB-lite"/>
    </source>
</evidence>
<keyword evidence="5" id="KW-1185">Reference proteome</keyword>
<comment type="caution">
    <text evidence="4">The sequence shown here is derived from an EMBL/GenBank/DDBJ whole genome shotgun (WGS) entry which is preliminary data.</text>
</comment>
<dbReference type="GO" id="GO:0008270">
    <property type="term" value="F:zinc ion binding"/>
    <property type="evidence" value="ECO:0007669"/>
    <property type="project" value="InterPro"/>
</dbReference>
<dbReference type="PANTHER" id="PTHR38791">
    <property type="entry name" value="ZN(II)2CYS6 TRANSCRIPTION FACTOR (EUROFUNG)-RELATED-RELATED"/>
    <property type="match status" value="1"/>
</dbReference>
<dbReference type="InterPro" id="IPR001138">
    <property type="entry name" value="Zn2Cys6_DnaBD"/>
</dbReference>
<feature type="domain" description="Zn(2)-C6 fungal-type" evidence="3">
    <location>
        <begin position="10"/>
        <end position="38"/>
    </location>
</feature>
<evidence type="ECO:0000313" key="5">
    <source>
        <dbReference type="Proteomes" id="UP001302812"/>
    </source>
</evidence>
<dbReference type="PANTHER" id="PTHR38791:SF5">
    <property type="entry name" value="TRANSCRIPTION FACTOR DBAG-RELATED"/>
    <property type="match status" value="1"/>
</dbReference>
<dbReference type="EMBL" id="MU853337">
    <property type="protein sequence ID" value="KAK4114272.1"/>
    <property type="molecule type" value="Genomic_DNA"/>
</dbReference>
<sequence>MVYCGKASQGCQGCRIRRIKCDKVRPQCTQCIRIGKTCPGYRDQLALLFRDESSKVIQKAHAQWGVTDPSDLGEPSGSSLQSISPYSTRDQFSGTDAAIARSRYLATRERRSPPEQTLPKEVSVTTVEKGIQFYLEHYVIGLPDEPRVAQELQGLRWIHSRATRDIMAAVGLAGLSNLTGDRDMSVLARQQYGLALQNIASSLRDVAGLDLEIVLRAVVMMAMFEVVRRKDEPVNSAPRTHIMGGAAILTTVLPISTSPIEALRGLLQICFSILAAIQNSLQSSSSEPNVVLPTRADSGAGGGTLPSSFFDWISMSATRAPPPDRPAAELISMIVRLVQLSVLVRYRPLVDGQPGTANVIRQALELDAELDSWENRQEGIWTVTEEHANEGFFPAGSVFEDCYHVYSNMHTARVWSHLRWARVMVSQMLLESVAMLPLSSSQLVPAAHQKRSYTHIKRLARDILVSIPTHYRHPNLKLEHYKFFDEGKGGAHIGIAGIPSLLFGIKVASCAPGVPHQYRMWGLRILETVWCDTGMFQAKMLADLVRKKIEQDSSRVGN</sequence>
<dbReference type="GO" id="GO:0000981">
    <property type="term" value="F:DNA-binding transcription factor activity, RNA polymerase II-specific"/>
    <property type="evidence" value="ECO:0007669"/>
    <property type="project" value="InterPro"/>
</dbReference>
<protein>
    <recommendedName>
        <fullName evidence="3">Zn(2)-C6 fungal-type domain-containing protein</fullName>
    </recommendedName>
</protein>
<evidence type="ECO:0000259" key="3">
    <source>
        <dbReference type="PROSITE" id="PS50048"/>
    </source>
</evidence>
<dbReference type="RefSeq" id="XP_064671842.1">
    <property type="nucleotide sequence ID" value="XM_064811331.1"/>
</dbReference>
<accession>A0AAN6TGY9</accession>
<dbReference type="Gene3D" id="4.10.240.10">
    <property type="entry name" value="Zn(2)-C6 fungal-type DNA-binding domain"/>
    <property type="match status" value="1"/>
</dbReference>
<dbReference type="Pfam" id="PF00172">
    <property type="entry name" value="Zn_clus"/>
    <property type="match status" value="1"/>
</dbReference>
<dbReference type="PROSITE" id="PS50048">
    <property type="entry name" value="ZN2_CY6_FUNGAL_2"/>
    <property type="match status" value="1"/>
</dbReference>
<reference evidence="4" key="2">
    <citation type="submission" date="2023-05" db="EMBL/GenBank/DDBJ databases">
        <authorList>
            <consortium name="Lawrence Berkeley National Laboratory"/>
            <person name="Steindorff A."/>
            <person name="Hensen N."/>
            <person name="Bonometti L."/>
            <person name="Westerberg I."/>
            <person name="Brannstrom I.O."/>
            <person name="Guillou S."/>
            <person name="Cros-Aarteil S."/>
            <person name="Calhoun S."/>
            <person name="Haridas S."/>
            <person name="Kuo A."/>
            <person name="Mondo S."/>
            <person name="Pangilinan J."/>
            <person name="Riley R."/>
            <person name="Labutti K."/>
            <person name="Andreopoulos B."/>
            <person name="Lipzen A."/>
            <person name="Chen C."/>
            <person name="Yanf M."/>
            <person name="Daum C."/>
            <person name="Ng V."/>
            <person name="Clum A."/>
            <person name="Ohm R."/>
            <person name="Martin F."/>
            <person name="Silar P."/>
            <person name="Natvig D."/>
            <person name="Lalanne C."/>
            <person name="Gautier V."/>
            <person name="Ament-Velasquez S.L."/>
            <person name="Kruys A."/>
            <person name="Hutchinson M.I."/>
            <person name="Powell A.J."/>
            <person name="Barry K."/>
            <person name="Miller A.N."/>
            <person name="Grigoriev I.V."/>
            <person name="Debuchy R."/>
            <person name="Gladieux P."/>
            <person name="Thoren M.H."/>
            <person name="Johannesson H."/>
        </authorList>
    </citation>
    <scope>NUCLEOTIDE SEQUENCE</scope>
    <source>
        <strain evidence="4">CBS 508.74</strain>
    </source>
</reference>
<gene>
    <name evidence="4" type="ORF">N656DRAFT_706134</name>
</gene>
<feature type="compositionally biased region" description="Polar residues" evidence="2">
    <location>
        <begin position="76"/>
        <end position="90"/>
    </location>
</feature>
<organism evidence="4 5">
    <name type="scientific">Canariomyces notabilis</name>
    <dbReference type="NCBI Taxonomy" id="2074819"/>
    <lineage>
        <taxon>Eukaryota</taxon>
        <taxon>Fungi</taxon>
        <taxon>Dikarya</taxon>
        <taxon>Ascomycota</taxon>
        <taxon>Pezizomycotina</taxon>
        <taxon>Sordariomycetes</taxon>
        <taxon>Sordariomycetidae</taxon>
        <taxon>Sordariales</taxon>
        <taxon>Chaetomiaceae</taxon>
        <taxon>Canariomyces</taxon>
    </lineage>
</organism>
<dbReference type="SUPFAM" id="SSF57701">
    <property type="entry name" value="Zn2/Cys6 DNA-binding domain"/>
    <property type="match status" value="1"/>
</dbReference>
<dbReference type="GeneID" id="89935456"/>
<dbReference type="SMART" id="SM00066">
    <property type="entry name" value="GAL4"/>
    <property type="match status" value="1"/>
</dbReference>
<name>A0AAN6TGY9_9PEZI</name>
<dbReference type="AlphaFoldDB" id="A0AAN6TGY9"/>
<dbReference type="InterPro" id="IPR036864">
    <property type="entry name" value="Zn2-C6_fun-type_DNA-bd_sf"/>
</dbReference>
<reference evidence="4" key="1">
    <citation type="journal article" date="2023" name="Mol. Phylogenet. Evol.">
        <title>Genome-scale phylogeny and comparative genomics of the fungal order Sordariales.</title>
        <authorList>
            <person name="Hensen N."/>
            <person name="Bonometti L."/>
            <person name="Westerberg I."/>
            <person name="Brannstrom I.O."/>
            <person name="Guillou S."/>
            <person name="Cros-Aarteil S."/>
            <person name="Calhoun S."/>
            <person name="Haridas S."/>
            <person name="Kuo A."/>
            <person name="Mondo S."/>
            <person name="Pangilinan J."/>
            <person name="Riley R."/>
            <person name="LaButti K."/>
            <person name="Andreopoulos B."/>
            <person name="Lipzen A."/>
            <person name="Chen C."/>
            <person name="Yan M."/>
            <person name="Daum C."/>
            <person name="Ng V."/>
            <person name="Clum A."/>
            <person name="Steindorff A."/>
            <person name="Ohm R.A."/>
            <person name="Martin F."/>
            <person name="Silar P."/>
            <person name="Natvig D.O."/>
            <person name="Lalanne C."/>
            <person name="Gautier V."/>
            <person name="Ament-Velasquez S.L."/>
            <person name="Kruys A."/>
            <person name="Hutchinson M.I."/>
            <person name="Powell A.J."/>
            <person name="Barry K."/>
            <person name="Miller A.N."/>
            <person name="Grigoriev I.V."/>
            <person name="Debuchy R."/>
            <person name="Gladieux P."/>
            <person name="Hiltunen Thoren M."/>
            <person name="Johannesson H."/>
        </authorList>
    </citation>
    <scope>NUCLEOTIDE SEQUENCE</scope>
    <source>
        <strain evidence="4">CBS 508.74</strain>
    </source>
</reference>
<keyword evidence="1" id="KW-0539">Nucleus</keyword>
<evidence type="ECO:0000256" key="1">
    <source>
        <dbReference type="ARBA" id="ARBA00023242"/>
    </source>
</evidence>
<evidence type="ECO:0000313" key="4">
    <source>
        <dbReference type="EMBL" id="KAK4114272.1"/>
    </source>
</evidence>
<feature type="region of interest" description="Disordered" evidence="2">
    <location>
        <begin position="67"/>
        <end position="90"/>
    </location>
</feature>